<name>O66885_AQUAE</name>
<dbReference type="InterPro" id="IPR005583">
    <property type="entry name" value="YaaA"/>
</dbReference>
<accession>O66885</accession>
<sequence>MIFYLLPSEKKQSTMDLVKEDYFSIWENREKNRFPELNPYRKELIEYFKVETKPLAPAWRRYNGKFWDSLEFWCLPPEVQQNIIDRGIIISPLFGMLGVNDPIPRYSVTFQDKYKGKKLTEFWKEVLKDISKKMFESSVIFDFLTTEQRETLTFPEDVTFVRFDYIRKGKKVVNPMPHRAYTLRYIVEKNVDLNSLEKINFYDYKVSKIEKEGNVIRVIMESEGRYI</sequence>
<dbReference type="STRING" id="224324.aq_644"/>
<reference evidence="1 2" key="1">
    <citation type="journal article" date="1998" name="Nature">
        <title>The complete genome of the hyperthermophilic bacterium Aquifex aeolicus.</title>
        <authorList>
            <person name="Deckert G."/>
            <person name="Warren P.V."/>
            <person name="Gaasterland T."/>
            <person name="Young W.G."/>
            <person name="Lenox A.L."/>
            <person name="Graham D.E."/>
            <person name="Overbeek R."/>
            <person name="Snead M.A."/>
            <person name="Keller M."/>
            <person name="Aujay M."/>
            <person name="Huber R."/>
            <person name="Feldman R.A."/>
            <person name="Short J.M."/>
            <person name="Olson G.J."/>
            <person name="Swanson R.V."/>
        </authorList>
    </citation>
    <scope>NUCLEOTIDE SEQUENCE [LARGE SCALE GENOMIC DNA]</scope>
    <source>
        <strain evidence="1 2">VF5</strain>
    </source>
</reference>
<evidence type="ECO:0000313" key="1">
    <source>
        <dbReference type="EMBL" id="AAC06849.1"/>
    </source>
</evidence>
<dbReference type="AlphaFoldDB" id="O66885"/>
<proteinExistence type="predicted"/>
<dbReference type="EnsemblBacteria" id="AAC06849">
    <property type="protein sequence ID" value="AAC06849"/>
    <property type="gene ID" value="aq_644"/>
</dbReference>
<protein>
    <submittedName>
        <fullName evidence="1">Uncharacterized protein</fullName>
    </submittedName>
</protein>
<dbReference type="RefSeq" id="WP_010880383.1">
    <property type="nucleotide sequence ID" value="NC_000918.1"/>
</dbReference>
<dbReference type="Proteomes" id="UP000000798">
    <property type="component" value="Chromosome"/>
</dbReference>
<organism evidence="1 2">
    <name type="scientific">Aquifex aeolicus (strain VF5)</name>
    <dbReference type="NCBI Taxonomy" id="224324"/>
    <lineage>
        <taxon>Bacteria</taxon>
        <taxon>Pseudomonadati</taxon>
        <taxon>Aquificota</taxon>
        <taxon>Aquificia</taxon>
        <taxon>Aquificales</taxon>
        <taxon>Aquificaceae</taxon>
        <taxon>Aquifex</taxon>
    </lineage>
</organism>
<dbReference type="Pfam" id="PF03883">
    <property type="entry name" value="H2O2_YaaD"/>
    <property type="match status" value="1"/>
</dbReference>
<dbReference type="PIR" id="A70357">
    <property type="entry name" value="A70357"/>
</dbReference>
<evidence type="ECO:0000313" key="2">
    <source>
        <dbReference type="Proteomes" id="UP000000798"/>
    </source>
</evidence>
<dbReference type="EMBL" id="AE000657">
    <property type="protein sequence ID" value="AAC06849.1"/>
    <property type="molecule type" value="Genomic_DNA"/>
</dbReference>
<dbReference type="InParanoid" id="O66885"/>
<dbReference type="SMR" id="O66885"/>
<dbReference type="HOGENOM" id="CLU_1217776_0_0_0"/>
<dbReference type="KEGG" id="aae:aq_644"/>
<gene>
    <name evidence="1" type="ordered locus">aq_644</name>
</gene>
<dbReference type="eggNOG" id="COG3022">
    <property type="taxonomic scope" value="Bacteria"/>
</dbReference>
<dbReference type="OrthoDB" id="12992at2"/>
<keyword evidence="2" id="KW-1185">Reference proteome</keyword>